<name>A0A1I7Z7Z1_9BILA</name>
<dbReference type="PANTHER" id="PTHR48414">
    <property type="entry name" value="POP5 HOMOLOG, RIBONUCLEASE P_MRP SUBUNIT"/>
    <property type="match status" value="1"/>
</dbReference>
<reference evidence="8" key="1">
    <citation type="submission" date="2016-11" db="UniProtKB">
        <authorList>
            <consortium name="WormBaseParasite"/>
        </authorList>
    </citation>
    <scope>IDENTIFICATION</scope>
</reference>
<keyword evidence="7" id="KW-1185">Reference proteome</keyword>
<dbReference type="GO" id="GO:0033204">
    <property type="term" value="F:ribonuclease P RNA binding"/>
    <property type="evidence" value="ECO:0007669"/>
    <property type="project" value="InterPro"/>
</dbReference>
<evidence type="ECO:0000313" key="8">
    <source>
        <dbReference type="WBParaSite" id="L893_g2351.t1"/>
    </source>
</evidence>
<dbReference type="Pfam" id="PF01900">
    <property type="entry name" value="RNase_P_Rpp14"/>
    <property type="match status" value="1"/>
</dbReference>
<accession>A0A1I7Z7Z1</accession>
<dbReference type="AlphaFoldDB" id="A0A1I7Z7Z1"/>
<evidence type="ECO:0000313" key="7">
    <source>
        <dbReference type="Proteomes" id="UP000095287"/>
    </source>
</evidence>
<dbReference type="InterPro" id="IPR038085">
    <property type="entry name" value="Rnp2-like_sf"/>
</dbReference>
<organism evidence="7 8">
    <name type="scientific">Steinernema glaseri</name>
    <dbReference type="NCBI Taxonomy" id="37863"/>
    <lineage>
        <taxon>Eukaryota</taxon>
        <taxon>Metazoa</taxon>
        <taxon>Ecdysozoa</taxon>
        <taxon>Nematoda</taxon>
        <taxon>Chromadorea</taxon>
        <taxon>Rhabditida</taxon>
        <taxon>Tylenchina</taxon>
        <taxon>Panagrolaimomorpha</taxon>
        <taxon>Strongyloidoidea</taxon>
        <taxon>Steinernematidae</taxon>
        <taxon>Steinernema</taxon>
    </lineage>
</organism>
<dbReference type="InterPro" id="IPR016819">
    <property type="entry name" value="RNase_P/MRP_POP5"/>
</dbReference>
<dbReference type="PIRSF" id="PIRSF023803">
    <property type="entry name" value="Ribonuclease_P_prd"/>
    <property type="match status" value="1"/>
</dbReference>
<sequence length="165" mass="18115">MVKFKTRYLLLELVFETERSGTLTETDVYNAIMAQIQNLHGDLGVGTVKSGMILKVVDVATNIVVVRIGAEAVNYVTTAIPFVVCIGGNGAVLMTHFIGSSIRSCEKRLLEINREALHTKLASSKTLHERRFIQEAICATTGNAATKEQQRANMCLMELFGPKDV</sequence>
<comment type="function">
    <text evidence="6">Component of ribonuclease P, a protein complex that generates mature tRNA molecules by cleaving their 5'-ends.</text>
</comment>
<dbReference type="GO" id="GO:0005730">
    <property type="term" value="C:nucleolus"/>
    <property type="evidence" value="ECO:0007669"/>
    <property type="project" value="UniProtKB-SubCell"/>
</dbReference>
<dbReference type="Gene3D" id="3.30.70.3250">
    <property type="entry name" value="Ribonuclease P, Pop5 subunit"/>
    <property type="match status" value="1"/>
</dbReference>
<dbReference type="GO" id="GO:0030677">
    <property type="term" value="C:ribonuclease P complex"/>
    <property type="evidence" value="ECO:0007669"/>
    <property type="project" value="InterPro"/>
</dbReference>
<evidence type="ECO:0000256" key="3">
    <source>
        <dbReference type="ARBA" id="ARBA00022694"/>
    </source>
</evidence>
<keyword evidence="3 6" id="KW-0819">tRNA processing</keyword>
<evidence type="ECO:0000256" key="4">
    <source>
        <dbReference type="ARBA" id="ARBA00023242"/>
    </source>
</evidence>
<dbReference type="GO" id="GO:0001682">
    <property type="term" value="P:tRNA 5'-leader removal"/>
    <property type="evidence" value="ECO:0007669"/>
    <property type="project" value="InterPro"/>
</dbReference>
<comment type="subcellular location">
    <subcellularLocation>
        <location evidence="6">Nucleus</location>
        <location evidence="6">Nucleolus</location>
    </subcellularLocation>
</comment>
<dbReference type="InterPro" id="IPR002759">
    <property type="entry name" value="Pop5/Rpp14/Rnp2-like"/>
</dbReference>
<evidence type="ECO:0000256" key="2">
    <source>
        <dbReference type="ARBA" id="ARBA00022552"/>
    </source>
</evidence>
<dbReference type="Proteomes" id="UP000095287">
    <property type="component" value="Unplaced"/>
</dbReference>
<evidence type="ECO:0000256" key="5">
    <source>
        <dbReference type="ARBA" id="ARBA00044198"/>
    </source>
</evidence>
<evidence type="ECO:0000256" key="1">
    <source>
        <dbReference type="ARBA" id="ARBA00010800"/>
    </source>
</evidence>
<dbReference type="WBParaSite" id="L893_g2351.t1">
    <property type="protein sequence ID" value="L893_g2351.t1"/>
    <property type="gene ID" value="L893_g2351"/>
</dbReference>
<keyword evidence="4 6" id="KW-0539">Nucleus</keyword>
<evidence type="ECO:0000256" key="6">
    <source>
        <dbReference type="PIRNR" id="PIRNR023803"/>
    </source>
</evidence>
<dbReference type="SUPFAM" id="SSF160350">
    <property type="entry name" value="Rnp2-like"/>
    <property type="match status" value="1"/>
</dbReference>
<comment type="similarity">
    <text evidence="1 6">Belongs to the eukaryotic/archaeal RNase P protein component 2 family.</text>
</comment>
<proteinExistence type="inferred from homology"/>
<dbReference type="PANTHER" id="PTHR48414:SF1">
    <property type="entry name" value="POP5 HOMOLOG, RIBONUCLEASE P_MRP SUBUNIT"/>
    <property type="match status" value="1"/>
</dbReference>
<protein>
    <recommendedName>
        <fullName evidence="5 6">Ribonuclease P/MRP protein subunit POP5</fullName>
    </recommendedName>
</protein>
<dbReference type="GO" id="GO:0006364">
    <property type="term" value="P:rRNA processing"/>
    <property type="evidence" value="ECO:0007669"/>
    <property type="project" value="UniProtKB-KW"/>
</dbReference>
<keyword evidence="2" id="KW-0698">rRNA processing</keyword>